<gene>
    <name evidence="1" type="ORF">Cadr_000002019</name>
</gene>
<organism evidence="1 2">
    <name type="scientific">Camelus dromedarius</name>
    <name type="common">Dromedary</name>
    <name type="synonym">Arabian camel</name>
    <dbReference type="NCBI Taxonomy" id="9838"/>
    <lineage>
        <taxon>Eukaryota</taxon>
        <taxon>Metazoa</taxon>
        <taxon>Chordata</taxon>
        <taxon>Craniata</taxon>
        <taxon>Vertebrata</taxon>
        <taxon>Euteleostomi</taxon>
        <taxon>Mammalia</taxon>
        <taxon>Eutheria</taxon>
        <taxon>Laurasiatheria</taxon>
        <taxon>Artiodactyla</taxon>
        <taxon>Tylopoda</taxon>
        <taxon>Camelidae</taxon>
        <taxon>Camelus</taxon>
    </lineage>
</organism>
<dbReference type="AlphaFoldDB" id="A0A5N4EH57"/>
<evidence type="ECO:0000313" key="1">
    <source>
        <dbReference type="EMBL" id="KAB1282848.1"/>
    </source>
</evidence>
<evidence type="ECO:0000313" key="2">
    <source>
        <dbReference type="Proteomes" id="UP000299084"/>
    </source>
</evidence>
<protein>
    <submittedName>
        <fullName evidence="1">Uncharacterized protein</fullName>
    </submittedName>
</protein>
<sequence>MLVPSVGACGSKGSKRHGLSLAQVAGVYSINCVVLDECCRESAKATVAVGVLSSTSRSSDWNRQWWWPMPVVCTQLSYRGMHLVVGARAGSKGQGQLQAPWQLQEPLAICMLSCGCGLPLVTGVRLAVCKCTAEGACPKCTHGDGASSTWALAGARSGQGESRSSQMEGMREGAWSCDALFRHTTLPVPPHVLQPGSYC</sequence>
<name>A0A5N4EH57_CAMDR</name>
<dbReference type="Proteomes" id="UP000299084">
    <property type="component" value="Unassembled WGS sequence"/>
</dbReference>
<accession>A0A5N4EH57</accession>
<keyword evidence="2" id="KW-1185">Reference proteome</keyword>
<dbReference type="EMBL" id="JWIN03000002">
    <property type="protein sequence ID" value="KAB1282848.1"/>
    <property type="molecule type" value="Genomic_DNA"/>
</dbReference>
<comment type="caution">
    <text evidence="1">The sequence shown here is derived from an EMBL/GenBank/DDBJ whole genome shotgun (WGS) entry which is preliminary data.</text>
</comment>
<proteinExistence type="predicted"/>
<reference evidence="1 2" key="1">
    <citation type="journal article" date="2019" name="Mol. Ecol. Resour.">
        <title>Improving Illumina assemblies with Hi-C and long reads: an example with the North African dromedary.</title>
        <authorList>
            <person name="Elbers J.P."/>
            <person name="Rogers M.F."/>
            <person name="Perelman P.L."/>
            <person name="Proskuryakova A.A."/>
            <person name="Serdyukova N.A."/>
            <person name="Johnson W.E."/>
            <person name="Horin P."/>
            <person name="Corander J."/>
            <person name="Murphy D."/>
            <person name="Burger P.A."/>
        </authorList>
    </citation>
    <scope>NUCLEOTIDE SEQUENCE [LARGE SCALE GENOMIC DNA]</scope>
    <source>
        <strain evidence="1">Drom800</strain>
        <tissue evidence="1">Blood</tissue>
    </source>
</reference>